<dbReference type="RefSeq" id="WP_169157683.1">
    <property type="nucleotide sequence ID" value="NZ_CAWPJE010000267.1"/>
</dbReference>
<name>A0ABX1PEW4_9CYAN</name>
<feature type="transmembrane region" description="Helical" evidence="1">
    <location>
        <begin position="38"/>
        <end position="64"/>
    </location>
</feature>
<sequence>MNLLVLKILAIIFLIVGEILTIYAEMMAARNFSINSNFFGMFFQAFLTVTLAGLFVISGYMLGFKAFKNIWLITAFSITSILLVEPILAYIVFRQIPTKGATLGLFLGTLGMLATIFE</sequence>
<accession>A0ABX1PEW4</accession>
<keyword evidence="1" id="KW-1133">Transmembrane helix</keyword>
<reference evidence="2 3" key="1">
    <citation type="submission" date="2018-06" db="EMBL/GenBank/DDBJ databases">
        <title>Comparative genomics of Brasilonema spp. strains.</title>
        <authorList>
            <person name="Alvarenga D.O."/>
            <person name="Fiore M.F."/>
            <person name="Varani A.M."/>
        </authorList>
    </citation>
    <scope>NUCLEOTIDE SEQUENCE [LARGE SCALE GENOMIC DNA]</scope>
    <source>
        <strain evidence="2 3">SPC951</strain>
    </source>
</reference>
<dbReference type="EMBL" id="QMEB01000266">
    <property type="protein sequence ID" value="NMG22488.1"/>
    <property type="molecule type" value="Genomic_DNA"/>
</dbReference>
<feature type="transmembrane region" description="Helical" evidence="1">
    <location>
        <begin position="100"/>
        <end position="117"/>
    </location>
</feature>
<dbReference type="Proteomes" id="UP000718564">
    <property type="component" value="Unassembled WGS sequence"/>
</dbReference>
<feature type="transmembrane region" description="Helical" evidence="1">
    <location>
        <begin position="6"/>
        <end position="26"/>
    </location>
</feature>
<keyword evidence="3" id="KW-1185">Reference proteome</keyword>
<evidence type="ECO:0000313" key="3">
    <source>
        <dbReference type="Proteomes" id="UP000718564"/>
    </source>
</evidence>
<proteinExistence type="predicted"/>
<keyword evidence="1" id="KW-0812">Transmembrane</keyword>
<organism evidence="2 3">
    <name type="scientific">Brasilonema bromeliae SPC951</name>
    <dbReference type="NCBI Taxonomy" id="385972"/>
    <lineage>
        <taxon>Bacteria</taxon>
        <taxon>Bacillati</taxon>
        <taxon>Cyanobacteriota</taxon>
        <taxon>Cyanophyceae</taxon>
        <taxon>Nostocales</taxon>
        <taxon>Scytonemataceae</taxon>
        <taxon>Brasilonema</taxon>
        <taxon>Bromeliae group (in: Brasilonema)</taxon>
    </lineage>
</organism>
<gene>
    <name evidence="2" type="ORF">DP116_24780</name>
</gene>
<feature type="transmembrane region" description="Helical" evidence="1">
    <location>
        <begin position="70"/>
        <end position="93"/>
    </location>
</feature>
<keyword evidence="1" id="KW-0472">Membrane</keyword>
<comment type="caution">
    <text evidence="2">The sequence shown here is derived from an EMBL/GenBank/DDBJ whole genome shotgun (WGS) entry which is preliminary data.</text>
</comment>
<evidence type="ECO:0000256" key="1">
    <source>
        <dbReference type="SAM" id="Phobius"/>
    </source>
</evidence>
<protein>
    <recommendedName>
        <fullName evidence="4">EamA domain-containing protein</fullName>
    </recommendedName>
</protein>
<evidence type="ECO:0008006" key="4">
    <source>
        <dbReference type="Google" id="ProtNLM"/>
    </source>
</evidence>
<evidence type="ECO:0000313" key="2">
    <source>
        <dbReference type="EMBL" id="NMG22488.1"/>
    </source>
</evidence>